<keyword evidence="2" id="KW-1185">Reference proteome</keyword>
<proteinExistence type="predicted"/>
<protein>
    <submittedName>
        <fullName evidence="1">Uncharacterized protein</fullName>
    </submittedName>
</protein>
<dbReference type="Proteomes" id="UP000786811">
    <property type="component" value="Unassembled WGS sequence"/>
</dbReference>
<dbReference type="OrthoDB" id="415822at2759"/>
<sequence length="80" mass="9271">MKEIAAACDASMPRLKTRSFHRLAYWWSPDIAELRKKCHKQPRLATRAAKRSLNQELLSSETLKILQSIPNQRHCENLSP</sequence>
<dbReference type="AlphaFoldDB" id="A0A8J2HBN3"/>
<reference evidence="1" key="1">
    <citation type="submission" date="2021-04" db="EMBL/GenBank/DDBJ databases">
        <authorList>
            <person name="Chebbi M.A.C M."/>
        </authorList>
    </citation>
    <scope>NUCLEOTIDE SEQUENCE</scope>
</reference>
<accession>A0A8J2HBN3</accession>
<evidence type="ECO:0000313" key="2">
    <source>
        <dbReference type="Proteomes" id="UP000786811"/>
    </source>
</evidence>
<name>A0A8J2HBN3_COTCN</name>
<comment type="caution">
    <text evidence="1">The sequence shown here is derived from an EMBL/GenBank/DDBJ whole genome shotgun (WGS) entry which is preliminary data.</text>
</comment>
<dbReference type="EMBL" id="CAJNRD030001120">
    <property type="protein sequence ID" value="CAG5093158.1"/>
    <property type="molecule type" value="Genomic_DNA"/>
</dbReference>
<evidence type="ECO:0000313" key="1">
    <source>
        <dbReference type="EMBL" id="CAG5093158.1"/>
    </source>
</evidence>
<organism evidence="1 2">
    <name type="scientific">Cotesia congregata</name>
    <name type="common">Parasitoid wasp</name>
    <name type="synonym">Apanteles congregatus</name>
    <dbReference type="NCBI Taxonomy" id="51543"/>
    <lineage>
        <taxon>Eukaryota</taxon>
        <taxon>Metazoa</taxon>
        <taxon>Ecdysozoa</taxon>
        <taxon>Arthropoda</taxon>
        <taxon>Hexapoda</taxon>
        <taxon>Insecta</taxon>
        <taxon>Pterygota</taxon>
        <taxon>Neoptera</taxon>
        <taxon>Endopterygota</taxon>
        <taxon>Hymenoptera</taxon>
        <taxon>Apocrita</taxon>
        <taxon>Ichneumonoidea</taxon>
        <taxon>Braconidae</taxon>
        <taxon>Microgastrinae</taxon>
        <taxon>Cotesia</taxon>
    </lineage>
</organism>
<gene>
    <name evidence="1" type="ORF">HICCMSTLAB_LOCUS6630</name>
</gene>